<organism evidence="2 3">
    <name type="scientific">Trichoderma asperellum (strain ATCC 204424 / CBS 433.97 / NBRC 101777)</name>
    <dbReference type="NCBI Taxonomy" id="1042311"/>
    <lineage>
        <taxon>Eukaryota</taxon>
        <taxon>Fungi</taxon>
        <taxon>Dikarya</taxon>
        <taxon>Ascomycota</taxon>
        <taxon>Pezizomycotina</taxon>
        <taxon>Sordariomycetes</taxon>
        <taxon>Hypocreomycetidae</taxon>
        <taxon>Hypocreales</taxon>
        <taxon>Hypocreaceae</taxon>
        <taxon>Trichoderma</taxon>
    </lineage>
</organism>
<evidence type="ECO:0000256" key="1">
    <source>
        <dbReference type="SAM" id="Phobius"/>
    </source>
</evidence>
<keyword evidence="1" id="KW-0812">Transmembrane</keyword>
<sequence>MESMNGIIPLGFPEASVGIAYFLNVVWLFIDCNLLSLCLLKIMFCQIISILANRIRETLQKISGTPQTLHILLVYQAARNLILAFDDLYQWRTHIEHRAPYYRILAHAFSWFFFFSFLFPCQK</sequence>
<feature type="transmembrane region" description="Helical" evidence="1">
    <location>
        <begin position="101"/>
        <end position="119"/>
    </location>
</feature>
<keyword evidence="3" id="KW-1185">Reference proteome</keyword>
<evidence type="ECO:0000313" key="2">
    <source>
        <dbReference type="EMBL" id="PTB42972.1"/>
    </source>
</evidence>
<gene>
    <name evidence="2" type="ORF">M441DRAFT_362740</name>
</gene>
<protein>
    <submittedName>
        <fullName evidence="2">Uncharacterized protein</fullName>
    </submittedName>
</protein>
<dbReference type="AlphaFoldDB" id="A0A2T3ZDT4"/>
<proteinExistence type="predicted"/>
<feature type="transmembrane region" description="Helical" evidence="1">
    <location>
        <begin position="7"/>
        <end position="28"/>
    </location>
</feature>
<dbReference type="Proteomes" id="UP000240493">
    <property type="component" value="Unassembled WGS sequence"/>
</dbReference>
<keyword evidence="1" id="KW-1133">Transmembrane helix</keyword>
<reference evidence="2 3" key="1">
    <citation type="submission" date="2016-07" db="EMBL/GenBank/DDBJ databases">
        <title>Multiple horizontal gene transfer events from other fungi enriched the ability of initially mycotrophic Trichoderma (Ascomycota) to feed on dead plant biomass.</title>
        <authorList>
            <consortium name="DOE Joint Genome Institute"/>
            <person name="Aerts A."/>
            <person name="Atanasova L."/>
            <person name="Chenthamara K."/>
            <person name="Zhang J."/>
            <person name="Grujic M."/>
            <person name="Henrissat B."/>
            <person name="Kuo A."/>
            <person name="Salamov A."/>
            <person name="Lipzen A."/>
            <person name="Labutti K."/>
            <person name="Barry K."/>
            <person name="Miao Y."/>
            <person name="Rahimi M.J."/>
            <person name="Shen Q."/>
            <person name="Grigoriev I.V."/>
            <person name="Kubicek C.P."/>
            <person name="Druzhinina I.S."/>
        </authorList>
    </citation>
    <scope>NUCLEOTIDE SEQUENCE [LARGE SCALE GENOMIC DNA]</scope>
    <source>
        <strain evidence="2 3">CBS 433.97</strain>
    </source>
</reference>
<keyword evidence="1" id="KW-0472">Membrane</keyword>
<accession>A0A2T3ZDT4</accession>
<dbReference type="EMBL" id="KZ679259">
    <property type="protein sequence ID" value="PTB42972.1"/>
    <property type="molecule type" value="Genomic_DNA"/>
</dbReference>
<evidence type="ECO:0000313" key="3">
    <source>
        <dbReference type="Proteomes" id="UP000240493"/>
    </source>
</evidence>
<name>A0A2T3ZDT4_TRIA4</name>